<gene>
    <name evidence="1" type="ORF">DERYTH_LOCUS14477</name>
</gene>
<comment type="caution">
    <text evidence="1">The sequence shown here is derived from an EMBL/GenBank/DDBJ whole genome shotgun (WGS) entry which is preliminary data.</text>
</comment>
<evidence type="ECO:0000313" key="1">
    <source>
        <dbReference type="EMBL" id="CAG8723082.1"/>
    </source>
</evidence>
<protein>
    <submittedName>
        <fullName evidence="1">14185_t:CDS:1</fullName>
    </submittedName>
</protein>
<keyword evidence="2" id="KW-1185">Reference proteome</keyword>
<organism evidence="1 2">
    <name type="scientific">Dentiscutata erythropus</name>
    <dbReference type="NCBI Taxonomy" id="1348616"/>
    <lineage>
        <taxon>Eukaryota</taxon>
        <taxon>Fungi</taxon>
        <taxon>Fungi incertae sedis</taxon>
        <taxon>Mucoromycota</taxon>
        <taxon>Glomeromycotina</taxon>
        <taxon>Glomeromycetes</taxon>
        <taxon>Diversisporales</taxon>
        <taxon>Gigasporaceae</taxon>
        <taxon>Dentiscutata</taxon>
    </lineage>
</organism>
<dbReference type="EMBL" id="CAJVPY010010943">
    <property type="protein sequence ID" value="CAG8723082.1"/>
    <property type="molecule type" value="Genomic_DNA"/>
</dbReference>
<name>A0A9N9NCR8_9GLOM</name>
<dbReference type="AlphaFoldDB" id="A0A9N9NCR8"/>
<proteinExistence type="predicted"/>
<reference evidence="1" key="1">
    <citation type="submission" date="2021-06" db="EMBL/GenBank/DDBJ databases">
        <authorList>
            <person name="Kallberg Y."/>
            <person name="Tangrot J."/>
            <person name="Rosling A."/>
        </authorList>
    </citation>
    <scope>NUCLEOTIDE SEQUENCE</scope>
    <source>
        <strain evidence="1">MA453B</strain>
    </source>
</reference>
<sequence length="301" mass="34512">MPTTLQPAVLVLEDCLSGLILSTPTILQPTVLVLKDCFSAPPRQYIVVHDMITSAYLHEVHNSKRLSTIRYFWQINKQSITELSDEEEDGIVVTNNNLNDHEEDGISVTNNSLNDHEEDGIAITNNNLNDHEEDGIAVTNNNLNDHEDDDIRNPFLELDKTLISVSSINQSSLNNNSSEVDRYYQDNDLFLELSPISSENQLLHDNDTFSILDKNTFNNNISKPFMYSSCDPVTFKCILESGENFTDIWIKYLSKINMHSWRVENDNIVMAFQNKILKSVFKKKLGTNTRPKIKTRRRKFN</sequence>
<accession>A0A9N9NCR8</accession>
<dbReference type="Proteomes" id="UP000789405">
    <property type="component" value="Unassembled WGS sequence"/>
</dbReference>
<evidence type="ECO:0000313" key="2">
    <source>
        <dbReference type="Proteomes" id="UP000789405"/>
    </source>
</evidence>